<reference evidence="2 3" key="1">
    <citation type="submission" date="2019-04" db="EMBL/GenBank/DDBJ databases">
        <title>Chromosome genome assembly for Takifugu flavidus.</title>
        <authorList>
            <person name="Xiao S."/>
        </authorList>
    </citation>
    <scope>NUCLEOTIDE SEQUENCE [LARGE SCALE GENOMIC DNA]</scope>
    <source>
        <strain evidence="2">HTHZ2018</strain>
        <tissue evidence="2">Muscle</tissue>
    </source>
</reference>
<keyword evidence="3" id="KW-1185">Reference proteome</keyword>
<evidence type="ECO:0000256" key="1">
    <source>
        <dbReference type="SAM" id="MobiDB-lite"/>
    </source>
</evidence>
<evidence type="ECO:0000313" key="2">
    <source>
        <dbReference type="EMBL" id="TWW55313.1"/>
    </source>
</evidence>
<dbReference type="EMBL" id="RHFK02000022">
    <property type="protein sequence ID" value="TWW55313.1"/>
    <property type="molecule type" value="Genomic_DNA"/>
</dbReference>
<proteinExistence type="predicted"/>
<name>A0A5C6MKG4_9TELE</name>
<accession>A0A5C6MKG4</accession>
<sequence length="79" mass="8532">MAPRARAQPTWAQGAGAALQETQKHQGTEASSRTAGVCPSQVYPLNRLRFVPKSGTRMELFLVFALLEMVLMSAGARGE</sequence>
<dbReference type="Proteomes" id="UP000324091">
    <property type="component" value="Chromosome 9"/>
</dbReference>
<organism evidence="2 3">
    <name type="scientific">Takifugu flavidus</name>
    <name type="common">sansaifugu</name>
    <dbReference type="NCBI Taxonomy" id="433684"/>
    <lineage>
        <taxon>Eukaryota</taxon>
        <taxon>Metazoa</taxon>
        <taxon>Chordata</taxon>
        <taxon>Craniata</taxon>
        <taxon>Vertebrata</taxon>
        <taxon>Euteleostomi</taxon>
        <taxon>Actinopterygii</taxon>
        <taxon>Neopterygii</taxon>
        <taxon>Teleostei</taxon>
        <taxon>Neoteleostei</taxon>
        <taxon>Acanthomorphata</taxon>
        <taxon>Eupercaria</taxon>
        <taxon>Tetraodontiformes</taxon>
        <taxon>Tetradontoidea</taxon>
        <taxon>Tetraodontidae</taxon>
        <taxon>Takifugu</taxon>
    </lineage>
</organism>
<dbReference type="AlphaFoldDB" id="A0A5C6MKG4"/>
<gene>
    <name evidence="2" type="ORF">D4764_09G0003620</name>
</gene>
<feature type="region of interest" description="Disordered" evidence="1">
    <location>
        <begin position="1"/>
        <end position="35"/>
    </location>
</feature>
<comment type="caution">
    <text evidence="2">The sequence shown here is derived from an EMBL/GenBank/DDBJ whole genome shotgun (WGS) entry which is preliminary data.</text>
</comment>
<evidence type="ECO:0000313" key="3">
    <source>
        <dbReference type="Proteomes" id="UP000324091"/>
    </source>
</evidence>
<protein>
    <submittedName>
        <fullName evidence="2">Uncharacterized protein</fullName>
    </submittedName>
</protein>